<dbReference type="InterPro" id="IPR011032">
    <property type="entry name" value="GroES-like_sf"/>
</dbReference>
<dbReference type="InterPro" id="IPR052711">
    <property type="entry name" value="Zinc_ADH-like"/>
</dbReference>
<dbReference type="Gene3D" id="3.90.180.10">
    <property type="entry name" value="Medium-chain alcohol dehydrogenases, catalytic domain"/>
    <property type="match status" value="1"/>
</dbReference>
<accession>A0A316AIA3</accession>
<dbReference type="InterPro" id="IPR020843">
    <property type="entry name" value="ER"/>
</dbReference>
<dbReference type="OrthoDB" id="9787435at2"/>
<dbReference type="Gene3D" id="3.40.50.720">
    <property type="entry name" value="NAD(P)-binding Rossmann-like Domain"/>
    <property type="match status" value="1"/>
</dbReference>
<dbReference type="SMART" id="SM00829">
    <property type="entry name" value="PKS_ER"/>
    <property type="match status" value="1"/>
</dbReference>
<dbReference type="InterPro" id="IPR013154">
    <property type="entry name" value="ADH-like_N"/>
</dbReference>
<dbReference type="EMBL" id="QGDT01000011">
    <property type="protein sequence ID" value="PWJ56600.1"/>
    <property type="molecule type" value="Genomic_DNA"/>
</dbReference>
<dbReference type="Pfam" id="PF00107">
    <property type="entry name" value="ADH_zinc_N"/>
    <property type="match status" value="1"/>
</dbReference>
<gene>
    <name evidence="2" type="ORF">CLV98_11194</name>
</gene>
<dbReference type="Pfam" id="PF08240">
    <property type="entry name" value="ADH_N"/>
    <property type="match status" value="1"/>
</dbReference>
<feature type="domain" description="Enoyl reductase (ER)" evidence="1">
    <location>
        <begin position="8"/>
        <end position="334"/>
    </location>
</feature>
<dbReference type="SUPFAM" id="SSF51735">
    <property type="entry name" value="NAD(P)-binding Rossmann-fold domains"/>
    <property type="match status" value="1"/>
</dbReference>
<dbReference type="AlphaFoldDB" id="A0A316AIA3"/>
<dbReference type="Proteomes" id="UP000245880">
    <property type="component" value="Unassembled WGS sequence"/>
</dbReference>
<comment type="caution">
    <text evidence="2">The sequence shown here is derived from an EMBL/GenBank/DDBJ whole genome shotgun (WGS) entry which is preliminary data.</text>
</comment>
<dbReference type="PANTHER" id="PTHR45033:SF3">
    <property type="entry name" value="DEHYDROGENASE, PUTATIVE (AFU_ORTHOLOGUE AFUA_2G13270)-RELATED"/>
    <property type="match status" value="1"/>
</dbReference>
<dbReference type="PANTHER" id="PTHR45033">
    <property type="match status" value="1"/>
</dbReference>
<evidence type="ECO:0000259" key="1">
    <source>
        <dbReference type="SMART" id="SM00829"/>
    </source>
</evidence>
<dbReference type="RefSeq" id="WP_109676532.1">
    <property type="nucleotide sequence ID" value="NZ_QGDT01000011.1"/>
</dbReference>
<name>A0A316AIA3_9BACT</name>
<dbReference type="GO" id="GO:0016491">
    <property type="term" value="F:oxidoreductase activity"/>
    <property type="evidence" value="ECO:0007669"/>
    <property type="project" value="InterPro"/>
</dbReference>
<sequence>MKAAVLQNLREALEIQDIDKPTAGAGEVVVQVKSASLNHRDLWIQKGLYPRIVTPLVVGSDGAGVVTDLGEGVASEWLHKEVIMNPSHNWGDNPDYYGADHKILGMPDNGTFAEYIKIEAKYLVEKPAHLSFEQAAALPLAGLTGYRALFTRCGLRPTDKVLITGAGGGVALLAIQMAVAIGAEVWVTSGSDDKIAKAMDMGAKGGINYKNPTWYRDLLVKARGPKTGYFNVIIDSAGGAGFTFLTDLAAPGANICFYGGGRGNITDLVPAKIFFKQLNIKGTTMGNDAEFADMVALISEKKIVPVIDRTFTLDQAEEALQYMESGQQFGKIMLNI</sequence>
<evidence type="ECO:0000313" key="3">
    <source>
        <dbReference type="Proteomes" id="UP000245880"/>
    </source>
</evidence>
<organism evidence="2 3">
    <name type="scientific">Dyadobacter jejuensis</name>
    <dbReference type="NCBI Taxonomy" id="1082580"/>
    <lineage>
        <taxon>Bacteria</taxon>
        <taxon>Pseudomonadati</taxon>
        <taxon>Bacteroidota</taxon>
        <taxon>Cytophagia</taxon>
        <taxon>Cytophagales</taxon>
        <taxon>Spirosomataceae</taxon>
        <taxon>Dyadobacter</taxon>
    </lineage>
</organism>
<reference evidence="2 3" key="1">
    <citation type="submission" date="2018-03" db="EMBL/GenBank/DDBJ databases">
        <title>Genomic Encyclopedia of Archaeal and Bacterial Type Strains, Phase II (KMG-II): from individual species to whole genera.</title>
        <authorList>
            <person name="Goeker M."/>
        </authorList>
    </citation>
    <scope>NUCLEOTIDE SEQUENCE [LARGE SCALE GENOMIC DNA]</scope>
    <source>
        <strain evidence="2 3">DSM 100346</strain>
    </source>
</reference>
<dbReference type="SUPFAM" id="SSF50129">
    <property type="entry name" value="GroES-like"/>
    <property type="match status" value="1"/>
</dbReference>
<protein>
    <submittedName>
        <fullName evidence="2">D-arabinose 1-dehydrogenase-like Zn-dependent alcohol dehydrogenase</fullName>
    </submittedName>
</protein>
<evidence type="ECO:0000313" key="2">
    <source>
        <dbReference type="EMBL" id="PWJ56600.1"/>
    </source>
</evidence>
<proteinExistence type="predicted"/>
<dbReference type="InterPro" id="IPR013149">
    <property type="entry name" value="ADH-like_C"/>
</dbReference>
<dbReference type="InterPro" id="IPR036291">
    <property type="entry name" value="NAD(P)-bd_dom_sf"/>
</dbReference>
<keyword evidence="3" id="KW-1185">Reference proteome</keyword>